<dbReference type="Proteomes" id="UP000345637">
    <property type="component" value="Unassembled WGS sequence"/>
</dbReference>
<dbReference type="AlphaFoldDB" id="A0A485AYA5"/>
<dbReference type="EMBL" id="CAADJE010000022">
    <property type="protein sequence ID" value="VFS64963.1"/>
    <property type="molecule type" value="Genomic_DNA"/>
</dbReference>
<accession>A0A485AYA5</accession>
<protein>
    <submittedName>
        <fullName evidence="1">Uncharacterized protein</fullName>
    </submittedName>
</protein>
<gene>
    <name evidence="1" type="ORF">NCTC12998_02756</name>
</gene>
<sequence length="37" mass="4468">MLIGLLMMAINWYYKHKTYQLLRGGKITQGEYESFNR</sequence>
<evidence type="ECO:0000313" key="2">
    <source>
        <dbReference type="Proteomes" id="UP000345637"/>
    </source>
</evidence>
<proteinExistence type="predicted"/>
<name>A0A485AYA5_RAOPL</name>
<organism evidence="1 2">
    <name type="scientific">Raoultella planticola</name>
    <name type="common">Klebsiella planticola</name>
    <dbReference type="NCBI Taxonomy" id="575"/>
    <lineage>
        <taxon>Bacteria</taxon>
        <taxon>Pseudomonadati</taxon>
        <taxon>Pseudomonadota</taxon>
        <taxon>Gammaproteobacteria</taxon>
        <taxon>Enterobacterales</taxon>
        <taxon>Enterobacteriaceae</taxon>
        <taxon>Klebsiella/Raoultella group</taxon>
        <taxon>Raoultella</taxon>
    </lineage>
</organism>
<evidence type="ECO:0000313" key="1">
    <source>
        <dbReference type="EMBL" id="VFS64963.1"/>
    </source>
</evidence>
<reference evidence="1 2" key="1">
    <citation type="submission" date="2019-03" db="EMBL/GenBank/DDBJ databases">
        <authorList>
            <consortium name="Pathogen Informatics"/>
        </authorList>
    </citation>
    <scope>NUCLEOTIDE SEQUENCE [LARGE SCALE GENOMIC DNA]</scope>
    <source>
        <strain evidence="1 2">NCTC12998</strain>
    </source>
</reference>